<accession>A0A918LDK3</accession>
<organism evidence="1 2">
    <name type="scientific">Actinokineospora fastidiosa</name>
    <dbReference type="NCBI Taxonomy" id="1816"/>
    <lineage>
        <taxon>Bacteria</taxon>
        <taxon>Bacillati</taxon>
        <taxon>Actinomycetota</taxon>
        <taxon>Actinomycetes</taxon>
        <taxon>Pseudonocardiales</taxon>
        <taxon>Pseudonocardiaceae</taxon>
        <taxon>Actinokineospora</taxon>
    </lineage>
</organism>
<comment type="caution">
    <text evidence="1">The sequence shown here is derived from an EMBL/GenBank/DDBJ whole genome shotgun (WGS) entry which is preliminary data.</text>
</comment>
<sequence>MPHHGLTCPLHGDDGCAIPPADAATAIHTAFTTEPGDTGGDVIHVLAAQLAVYARIGEEHGPVGIHTAVEAVLHLIVRSLTPAAAAHRPALFHLAARYAGLAGQLRTLSGQHGAAMALYGKALNWATLCDDASLRAALLCDMGSLARLEDDGHSAVSYADALSAIAPDRAWTSALAHLYRARGHALLGDLRETSADVAAARRHLDRVTADDEREAPWLAGVHGQVHVEAGIGGALRDIAAATADRAVAHAAITATEHSLAVVPAHLRPATVLLALRLADCYACAGQPEAAVAIATPVLAEATAIPMTTISHELRGLRLRLAARWPTQPTVRCFLDRGRP</sequence>
<dbReference type="RefSeq" id="WP_189211182.1">
    <property type="nucleotide sequence ID" value="NZ_BMRB01000002.1"/>
</dbReference>
<dbReference type="Proteomes" id="UP000660680">
    <property type="component" value="Unassembled WGS sequence"/>
</dbReference>
<evidence type="ECO:0000313" key="1">
    <source>
        <dbReference type="EMBL" id="GGS35023.1"/>
    </source>
</evidence>
<protein>
    <submittedName>
        <fullName evidence="1">Uncharacterized protein</fullName>
    </submittedName>
</protein>
<reference evidence="1" key="2">
    <citation type="submission" date="2020-09" db="EMBL/GenBank/DDBJ databases">
        <authorList>
            <person name="Sun Q."/>
            <person name="Ohkuma M."/>
        </authorList>
    </citation>
    <scope>NUCLEOTIDE SEQUENCE</scope>
    <source>
        <strain evidence="1">JCM 3276</strain>
    </source>
</reference>
<dbReference type="InterPro" id="IPR011990">
    <property type="entry name" value="TPR-like_helical_dom_sf"/>
</dbReference>
<evidence type="ECO:0000313" key="2">
    <source>
        <dbReference type="Proteomes" id="UP000660680"/>
    </source>
</evidence>
<proteinExistence type="predicted"/>
<dbReference type="AlphaFoldDB" id="A0A918LDK3"/>
<dbReference type="SUPFAM" id="SSF48452">
    <property type="entry name" value="TPR-like"/>
    <property type="match status" value="1"/>
</dbReference>
<name>A0A918LDK3_9PSEU</name>
<dbReference type="EMBL" id="BMRB01000002">
    <property type="protein sequence ID" value="GGS35023.1"/>
    <property type="molecule type" value="Genomic_DNA"/>
</dbReference>
<gene>
    <name evidence="1" type="ORF">GCM10010171_31980</name>
</gene>
<keyword evidence="2" id="KW-1185">Reference proteome</keyword>
<reference evidence="1" key="1">
    <citation type="journal article" date="2014" name="Int. J. Syst. Evol. Microbiol.">
        <title>Complete genome sequence of Corynebacterium casei LMG S-19264T (=DSM 44701T), isolated from a smear-ripened cheese.</title>
        <authorList>
            <consortium name="US DOE Joint Genome Institute (JGI-PGF)"/>
            <person name="Walter F."/>
            <person name="Albersmeier A."/>
            <person name="Kalinowski J."/>
            <person name="Ruckert C."/>
        </authorList>
    </citation>
    <scope>NUCLEOTIDE SEQUENCE</scope>
    <source>
        <strain evidence="1">JCM 3276</strain>
    </source>
</reference>